<feature type="compositionally biased region" description="Basic and acidic residues" evidence="1">
    <location>
        <begin position="96"/>
        <end position="131"/>
    </location>
</feature>
<dbReference type="GO" id="GO:0005634">
    <property type="term" value="C:nucleus"/>
    <property type="evidence" value="ECO:0007669"/>
    <property type="project" value="InterPro"/>
</dbReference>
<feature type="compositionally biased region" description="Acidic residues" evidence="1">
    <location>
        <begin position="83"/>
        <end position="95"/>
    </location>
</feature>
<feature type="compositionally biased region" description="Polar residues" evidence="1">
    <location>
        <begin position="380"/>
        <end position="393"/>
    </location>
</feature>
<gene>
    <name evidence="3" type="ORF">DAPK24_033560</name>
</gene>
<evidence type="ECO:0000313" key="3">
    <source>
        <dbReference type="EMBL" id="GMM46781.1"/>
    </source>
</evidence>
<feature type="domain" description="DUF382" evidence="2">
    <location>
        <begin position="159"/>
        <end position="284"/>
    </location>
</feature>
<feature type="compositionally biased region" description="Acidic residues" evidence="1">
    <location>
        <begin position="48"/>
        <end position="58"/>
    </location>
</feature>
<feature type="region of interest" description="Disordered" evidence="1">
    <location>
        <begin position="1"/>
        <end position="20"/>
    </location>
</feature>
<feature type="region of interest" description="Disordered" evidence="1">
    <location>
        <begin position="26"/>
        <end position="58"/>
    </location>
</feature>
<feature type="region of interest" description="Disordered" evidence="1">
    <location>
        <begin position="83"/>
        <end position="140"/>
    </location>
</feature>
<organism evidence="3 4">
    <name type="scientific">Pichia kluyveri</name>
    <name type="common">Yeast</name>
    <dbReference type="NCBI Taxonomy" id="36015"/>
    <lineage>
        <taxon>Eukaryota</taxon>
        <taxon>Fungi</taxon>
        <taxon>Dikarya</taxon>
        <taxon>Ascomycota</taxon>
        <taxon>Saccharomycotina</taxon>
        <taxon>Pichiomycetes</taxon>
        <taxon>Pichiales</taxon>
        <taxon>Pichiaceae</taxon>
        <taxon>Pichia</taxon>
    </lineage>
</organism>
<comment type="caution">
    <text evidence="3">The sequence shown here is derived from an EMBL/GenBank/DDBJ whole genome shotgun (WGS) entry which is preliminary data.</text>
</comment>
<evidence type="ECO:0000256" key="1">
    <source>
        <dbReference type="SAM" id="MobiDB-lite"/>
    </source>
</evidence>
<name>A0AAV5R853_PICKL</name>
<feature type="region of interest" description="Disordered" evidence="1">
    <location>
        <begin position="380"/>
        <end position="403"/>
    </location>
</feature>
<dbReference type="InterPro" id="IPR007180">
    <property type="entry name" value="DUF382"/>
</dbReference>
<feature type="compositionally biased region" description="Basic and acidic residues" evidence="1">
    <location>
        <begin position="26"/>
        <end position="47"/>
    </location>
</feature>
<dbReference type="AlphaFoldDB" id="A0AAV5R853"/>
<feature type="region of interest" description="Disordered" evidence="1">
    <location>
        <begin position="313"/>
        <end position="367"/>
    </location>
</feature>
<proteinExistence type="predicted"/>
<dbReference type="PANTHER" id="PTHR12785:SF6">
    <property type="entry name" value="SPLICING FACTOR 3B SUBUNIT 2"/>
    <property type="match status" value="1"/>
</dbReference>
<protein>
    <submittedName>
        <fullName evidence="3">U2 snRNP complex subunit</fullName>
    </submittedName>
</protein>
<reference evidence="3 4" key="1">
    <citation type="journal article" date="2023" name="Elife">
        <title>Identification of key yeast species and microbe-microbe interactions impacting larval growth of Drosophila in the wild.</title>
        <authorList>
            <person name="Mure A."/>
            <person name="Sugiura Y."/>
            <person name="Maeda R."/>
            <person name="Honda K."/>
            <person name="Sakurai N."/>
            <person name="Takahashi Y."/>
            <person name="Watada M."/>
            <person name="Katoh T."/>
            <person name="Gotoh A."/>
            <person name="Gotoh Y."/>
            <person name="Taniguchi I."/>
            <person name="Nakamura K."/>
            <person name="Hayashi T."/>
            <person name="Katayama T."/>
            <person name="Uemura T."/>
            <person name="Hattori Y."/>
        </authorList>
    </citation>
    <scope>NUCLEOTIDE SEQUENCE [LARGE SCALE GENOMIC DNA]</scope>
    <source>
        <strain evidence="3 4">PK-24</strain>
    </source>
</reference>
<dbReference type="InterPro" id="IPR052584">
    <property type="entry name" value="U2_snRNP_Complex_Component"/>
</dbReference>
<accession>A0AAV5R853</accession>
<evidence type="ECO:0000259" key="2">
    <source>
        <dbReference type="Pfam" id="PF04037"/>
    </source>
</evidence>
<dbReference type="Pfam" id="PF04037">
    <property type="entry name" value="DUF382"/>
    <property type="match status" value="1"/>
</dbReference>
<sequence>MGSKIDIPVVTKKSKNQLRRERAKLLKQQEKSNGKKVVEVKKTKEDNNNNDDDDDDIVVVEETPVDEQFAELYKEVLEKFEPKEEEIDVEEEEKENENVEQKQLVHRDNKGENDKINDSDDEENKDKDSKESNPQSLSKRQFKKKYGIPLYVLKSETIHPELVEWIDADAEDPRLHIYLKTLPDSVPVPQHWRSKKSFLSMKRGVERPPFELPKFISDTGISEMRPTVDPVDSGESTTLKQRTRERIQPKVGQLDLDYDRLYDAFFKYQKKPHLLKFGECYTESMNNKNNQTAQNAQPTIQRKRYWGEVVNDLDKDSNTTTNSNTRDDIDTNTAYEPSKGDVLVNKIGHSSTPSQSQYNPTPRQSNTPQHLYRVLHTQQNTNDQSIFGSKTTSYRYNNNYNNR</sequence>
<feature type="compositionally biased region" description="Polar residues" evidence="1">
    <location>
        <begin position="348"/>
        <end position="367"/>
    </location>
</feature>
<keyword evidence="4" id="KW-1185">Reference proteome</keyword>
<dbReference type="EMBL" id="BTGB01000004">
    <property type="protein sequence ID" value="GMM46781.1"/>
    <property type="molecule type" value="Genomic_DNA"/>
</dbReference>
<feature type="compositionally biased region" description="Low complexity" evidence="1">
    <location>
        <begin position="394"/>
        <end position="403"/>
    </location>
</feature>
<dbReference type="Proteomes" id="UP001378960">
    <property type="component" value="Unassembled WGS sequence"/>
</dbReference>
<dbReference type="PANTHER" id="PTHR12785">
    <property type="entry name" value="SPLICING FACTOR 3B"/>
    <property type="match status" value="1"/>
</dbReference>
<evidence type="ECO:0000313" key="4">
    <source>
        <dbReference type="Proteomes" id="UP001378960"/>
    </source>
</evidence>